<dbReference type="PANTHER" id="PTHR43903">
    <property type="entry name" value="NEUROLIGIN"/>
    <property type="match status" value="1"/>
</dbReference>
<dbReference type="PROSITE" id="PS00941">
    <property type="entry name" value="CARBOXYLESTERASE_B_2"/>
    <property type="match status" value="1"/>
</dbReference>
<comment type="caution">
    <text evidence="6">The sequence shown here is derived from an EMBL/GenBank/DDBJ whole genome shotgun (WGS) entry which is preliminary data.</text>
</comment>
<dbReference type="InterPro" id="IPR029058">
    <property type="entry name" value="AB_hydrolase_fold"/>
</dbReference>
<evidence type="ECO:0000259" key="5">
    <source>
        <dbReference type="Pfam" id="PF00135"/>
    </source>
</evidence>
<evidence type="ECO:0000313" key="7">
    <source>
        <dbReference type="Proteomes" id="UP000502823"/>
    </source>
</evidence>
<evidence type="ECO:0000256" key="2">
    <source>
        <dbReference type="ARBA" id="ARBA00022729"/>
    </source>
</evidence>
<feature type="chain" id="PRO_5027086634" description="Carboxylesterase type B domain-containing protein" evidence="4">
    <location>
        <begin position="21"/>
        <end position="605"/>
    </location>
</feature>
<gene>
    <name evidence="6" type="ORF">Cfor_01766</name>
</gene>
<accession>A0A6L2PW15</accession>
<keyword evidence="3" id="KW-0325">Glycoprotein</keyword>
<dbReference type="InterPro" id="IPR002018">
    <property type="entry name" value="CarbesteraseB"/>
</dbReference>
<proteinExistence type="inferred from homology"/>
<dbReference type="Pfam" id="PF00135">
    <property type="entry name" value="COesterase"/>
    <property type="match status" value="1"/>
</dbReference>
<dbReference type="SUPFAM" id="SSF53474">
    <property type="entry name" value="alpha/beta-Hydrolases"/>
    <property type="match status" value="1"/>
</dbReference>
<evidence type="ECO:0000256" key="3">
    <source>
        <dbReference type="ARBA" id="ARBA00023180"/>
    </source>
</evidence>
<dbReference type="Gene3D" id="3.40.50.1820">
    <property type="entry name" value="alpha/beta hydrolase"/>
    <property type="match status" value="1"/>
</dbReference>
<feature type="domain" description="Carboxylesterase type B" evidence="5">
    <location>
        <begin position="24"/>
        <end position="546"/>
    </location>
</feature>
<dbReference type="Proteomes" id="UP000502823">
    <property type="component" value="Unassembled WGS sequence"/>
</dbReference>
<evidence type="ECO:0000256" key="4">
    <source>
        <dbReference type="SAM" id="SignalP"/>
    </source>
</evidence>
<evidence type="ECO:0000256" key="1">
    <source>
        <dbReference type="ARBA" id="ARBA00005964"/>
    </source>
</evidence>
<dbReference type="InterPro" id="IPR019819">
    <property type="entry name" value="Carboxylesterase_B_CS"/>
</dbReference>
<dbReference type="InterPro" id="IPR051093">
    <property type="entry name" value="Neuroligin/BSAL"/>
</dbReference>
<dbReference type="OrthoDB" id="408631at2759"/>
<dbReference type="EMBL" id="BLKM01009380">
    <property type="protein sequence ID" value="GFG36394.1"/>
    <property type="molecule type" value="Genomic_DNA"/>
</dbReference>
<feature type="signal peptide" evidence="4">
    <location>
        <begin position="1"/>
        <end position="20"/>
    </location>
</feature>
<name>A0A6L2PW15_COPFO</name>
<keyword evidence="7" id="KW-1185">Reference proteome</keyword>
<organism evidence="6 7">
    <name type="scientific">Coptotermes formosanus</name>
    <name type="common">Formosan subterranean termite</name>
    <dbReference type="NCBI Taxonomy" id="36987"/>
    <lineage>
        <taxon>Eukaryota</taxon>
        <taxon>Metazoa</taxon>
        <taxon>Ecdysozoa</taxon>
        <taxon>Arthropoda</taxon>
        <taxon>Hexapoda</taxon>
        <taxon>Insecta</taxon>
        <taxon>Pterygota</taxon>
        <taxon>Neoptera</taxon>
        <taxon>Polyneoptera</taxon>
        <taxon>Dictyoptera</taxon>
        <taxon>Blattodea</taxon>
        <taxon>Blattoidea</taxon>
        <taxon>Termitoidae</taxon>
        <taxon>Rhinotermitidae</taxon>
        <taxon>Coptotermes</taxon>
    </lineage>
</organism>
<sequence length="605" mass="68289">MTVWYLSGLWLFSLVFGVEAKELPVVNIPGQGLVSGKEVTVSRQQKAVLYLGIPFAQKPIPRLHPPVVDPLPSWTGLMNASSFAPACPQNRTALKEHHHFLSEILSDQIDALEFKEDCLYLNIFVPDGPIPAEKLPVVVFFHPGNFSVGATALWDFSAVAVRQKVIVVTPAYRLNILGFFALDRRISPGNYGLLDQVAALDWVNDKISEFGGSKDDISIMGHGAGAISVSLHVVSPKSKGKFKRAIAMSGSAFGDAVKSIPDMQDYKDVKPSDCEDSKTNEDFTTCLRNLKVFYLVEHSWNKYAWGPVVDSYDGFLPKKPEEFFEAAEYHKVDFLTGYTDMEDALEIHAKIPDPKTGISYEVFKDLIETEPQREHEDEYFGESVDPNRTCSDNTHHLVNTILFYYVPYPSSLEPEMHLKKYVDYTTDRRYGAGIYKQARFLGKPSSTYVYRFDYKPKKGFITDLPEWVSVPHGFELQFFLGIPFWPSVPPFTWNGADRKVTDVVLTLWTNFVKYGNPVQTGINVKWDPFKEDASSIMIIDRNLNMSDPSTFDHRAFAFWNNYYPEVVEATTKCCNITQNGLRIYSNPTLTGILAGLAVMQYDLIS</sequence>
<evidence type="ECO:0000313" key="6">
    <source>
        <dbReference type="EMBL" id="GFG36394.1"/>
    </source>
</evidence>
<protein>
    <recommendedName>
        <fullName evidence="5">Carboxylesterase type B domain-containing protein</fullName>
    </recommendedName>
</protein>
<reference evidence="7" key="1">
    <citation type="submission" date="2020-01" db="EMBL/GenBank/DDBJ databases">
        <title>Draft genome sequence of the Termite Coptotermes fromosanus.</title>
        <authorList>
            <person name="Itakura S."/>
            <person name="Yosikawa Y."/>
            <person name="Umezawa K."/>
        </authorList>
    </citation>
    <scope>NUCLEOTIDE SEQUENCE [LARGE SCALE GENOMIC DNA]</scope>
</reference>
<dbReference type="AlphaFoldDB" id="A0A6L2PW15"/>
<dbReference type="InParanoid" id="A0A6L2PW15"/>
<keyword evidence="2 4" id="KW-0732">Signal</keyword>
<comment type="similarity">
    <text evidence="1">Belongs to the type-B carboxylesterase/lipase family.</text>
</comment>